<evidence type="ECO:0000313" key="3">
    <source>
        <dbReference type="EMBL" id="ETV80269.1"/>
    </source>
</evidence>
<feature type="compositionally biased region" description="Pro residues" evidence="1">
    <location>
        <begin position="59"/>
        <end position="73"/>
    </location>
</feature>
<feature type="compositionally biased region" description="Polar residues" evidence="1">
    <location>
        <begin position="10"/>
        <end position="22"/>
    </location>
</feature>
<protein>
    <submittedName>
        <fullName evidence="3">Uncharacterized protein</fullName>
    </submittedName>
</protein>
<reference evidence="3" key="1">
    <citation type="submission" date="2013-12" db="EMBL/GenBank/DDBJ databases">
        <title>The Genome Sequence of Aphanomyces astaci APO3.</title>
        <authorList>
            <consortium name="The Broad Institute Genomics Platform"/>
            <person name="Russ C."/>
            <person name="Tyler B."/>
            <person name="van West P."/>
            <person name="Dieguez-Uribeondo J."/>
            <person name="Young S.K."/>
            <person name="Zeng Q."/>
            <person name="Gargeya S."/>
            <person name="Fitzgerald M."/>
            <person name="Abouelleil A."/>
            <person name="Alvarado L."/>
            <person name="Chapman S.B."/>
            <person name="Gainer-Dewar J."/>
            <person name="Goldberg J."/>
            <person name="Griggs A."/>
            <person name="Gujja S."/>
            <person name="Hansen M."/>
            <person name="Howarth C."/>
            <person name="Imamovic A."/>
            <person name="Ireland A."/>
            <person name="Larimer J."/>
            <person name="McCowan C."/>
            <person name="Murphy C."/>
            <person name="Pearson M."/>
            <person name="Poon T.W."/>
            <person name="Priest M."/>
            <person name="Roberts A."/>
            <person name="Saif S."/>
            <person name="Shea T."/>
            <person name="Sykes S."/>
            <person name="Wortman J."/>
            <person name="Nusbaum C."/>
            <person name="Birren B."/>
        </authorList>
    </citation>
    <scope>NUCLEOTIDE SEQUENCE [LARGE SCALE GENOMIC DNA]</scope>
    <source>
        <strain evidence="3">APO3</strain>
    </source>
</reference>
<evidence type="ECO:0000256" key="1">
    <source>
        <dbReference type="SAM" id="MobiDB-lite"/>
    </source>
</evidence>
<dbReference type="PRINTS" id="PR01217">
    <property type="entry name" value="PRICHEXTENSN"/>
</dbReference>
<accession>W4GML2</accession>
<sequence length="465" mass="49627">MQVAFPLSKATDSTSSLHTAENSTTPTRSPVVPMSTPSPVSPSSTDPTTVVAPTSATPSTPPPQLTVPMPTTPPTTTKKPVTTASSTVAPSTMKPSPNSVAPTATPSVTPVPSSKFPTPRTASSPALTSQATTNNLGTSATLTFTPPPPQPDVTGLDNALSDWNNSATFVPTHVQIDTTVANPSNNQAMLIAIIACASLALFLVAFFVVLYVRRARRGSESNDRTRRGDDEVYLGTPPTSTFNRTSQHPRNQRQPPQLSPRQRQHLSKLSPRSFLHHSQPTPTSTSNASYMLPSPVNFILDHPGGNGVEYNNSFTRTAMANRSFAVDDIRDNNSAGSYQSDSAKGYFDLRLSTPAGSSGRSLSFSYRITSPEASMPLSSVSPRSVNSDLAMLDDDHRRSSGESSNFSIRVDSKEDLTADGNNDDLDGSSDHVTQLHDDGDRMKTAIDHQARRTSSVSSDLSSYHI</sequence>
<feature type="region of interest" description="Disordered" evidence="1">
    <location>
        <begin position="217"/>
        <end position="289"/>
    </location>
</feature>
<feature type="transmembrane region" description="Helical" evidence="2">
    <location>
        <begin position="188"/>
        <end position="212"/>
    </location>
</feature>
<feature type="compositionally biased region" description="Polar residues" evidence="1">
    <location>
        <begin position="120"/>
        <end position="144"/>
    </location>
</feature>
<keyword evidence="2" id="KW-1133">Transmembrane helix</keyword>
<dbReference type="EMBL" id="KI913126">
    <property type="protein sequence ID" value="ETV80269.1"/>
    <property type="molecule type" value="Genomic_DNA"/>
</dbReference>
<feature type="compositionally biased region" description="Basic and acidic residues" evidence="1">
    <location>
        <begin position="217"/>
        <end position="230"/>
    </location>
</feature>
<organism evidence="3">
    <name type="scientific">Aphanomyces astaci</name>
    <name type="common">Crayfish plague agent</name>
    <dbReference type="NCBI Taxonomy" id="112090"/>
    <lineage>
        <taxon>Eukaryota</taxon>
        <taxon>Sar</taxon>
        <taxon>Stramenopiles</taxon>
        <taxon>Oomycota</taxon>
        <taxon>Saprolegniomycetes</taxon>
        <taxon>Saprolegniales</taxon>
        <taxon>Verrucalvaceae</taxon>
        <taxon>Aphanomyces</taxon>
    </lineage>
</organism>
<dbReference type="GeneID" id="20808605"/>
<dbReference type="VEuPathDB" id="FungiDB:H257_06609"/>
<dbReference type="RefSeq" id="XP_009830193.1">
    <property type="nucleotide sequence ID" value="XM_009831891.1"/>
</dbReference>
<feature type="region of interest" description="Disordered" evidence="1">
    <location>
        <begin position="392"/>
        <end position="465"/>
    </location>
</feature>
<feature type="compositionally biased region" description="Low complexity" evidence="1">
    <location>
        <begin position="252"/>
        <end position="261"/>
    </location>
</feature>
<feature type="compositionally biased region" description="Low complexity" evidence="1">
    <location>
        <begin position="23"/>
        <end position="58"/>
    </location>
</feature>
<feature type="compositionally biased region" description="Low complexity" evidence="1">
    <location>
        <begin position="99"/>
        <end position="114"/>
    </location>
</feature>
<keyword evidence="2" id="KW-0472">Membrane</keyword>
<feature type="region of interest" description="Disordered" evidence="1">
    <location>
        <begin position="1"/>
        <end position="149"/>
    </location>
</feature>
<dbReference type="AlphaFoldDB" id="W4GML2"/>
<dbReference type="OrthoDB" id="10599366at2759"/>
<feature type="compositionally biased region" description="Low complexity" evidence="1">
    <location>
        <begin position="74"/>
        <end position="92"/>
    </location>
</feature>
<keyword evidence="2" id="KW-0812">Transmembrane</keyword>
<proteinExistence type="predicted"/>
<evidence type="ECO:0000256" key="2">
    <source>
        <dbReference type="SAM" id="Phobius"/>
    </source>
</evidence>
<feature type="compositionally biased region" description="Polar residues" evidence="1">
    <location>
        <begin position="237"/>
        <end position="248"/>
    </location>
</feature>
<feature type="compositionally biased region" description="Basic and acidic residues" evidence="1">
    <location>
        <begin position="433"/>
        <end position="450"/>
    </location>
</feature>
<feature type="compositionally biased region" description="Low complexity" evidence="1">
    <location>
        <begin position="454"/>
        <end position="465"/>
    </location>
</feature>
<feature type="compositionally biased region" description="Polar residues" evidence="1">
    <location>
        <begin position="276"/>
        <end position="289"/>
    </location>
</feature>
<gene>
    <name evidence="3" type="ORF">H257_06609</name>
</gene>
<name>W4GML2_APHAT</name>